<keyword evidence="2" id="KW-1185">Reference proteome</keyword>
<dbReference type="PANTHER" id="PTHR35332">
    <property type="entry name" value="REGULATION OF ENOLASE PROTEIN 1"/>
    <property type="match status" value="1"/>
</dbReference>
<comment type="caution">
    <text evidence="1">The sequence shown here is derived from an EMBL/GenBank/DDBJ whole genome shotgun (WGS) entry which is preliminary data.</text>
</comment>
<evidence type="ECO:0000313" key="1">
    <source>
        <dbReference type="EMBL" id="KAH7240865.1"/>
    </source>
</evidence>
<dbReference type="InterPro" id="IPR009784">
    <property type="entry name" value="DUF1349"/>
</dbReference>
<organism evidence="1 2">
    <name type="scientific">Fusarium redolens</name>
    <dbReference type="NCBI Taxonomy" id="48865"/>
    <lineage>
        <taxon>Eukaryota</taxon>
        <taxon>Fungi</taxon>
        <taxon>Dikarya</taxon>
        <taxon>Ascomycota</taxon>
        <taxon>Pezizomycotina</taxon>
        <taxon>Sordariomycetes</taxon>
        <taxon>Hypocreomycetidae</taxon>
        <taxon>Hypocreales</taxon>
        <taxon>Nectriaceae</taxon>
        <taxon>Fusarium</taxon>
        <taxon>Fusarium redolens species complex</taxon>
    </lineage>
</organism>
<dbReference type="RefSeq" id="XP_046046379.1">
    <property type="nucleotide sequence ID" value="XM_046193436.1"/>
</dbReference>
<protein>
    <submittedName>
        <fullName evidence="1">Uncharacterized protein</fullName>
    </submittedName>
</protein>
<dbReference type="GeneID" id="70223390"/>
<gene>
    <name evidence="1" type="ORF">BKA55DRAFT_575937</name>
</gene>
<dbReference type="Pfam" id="PF07081">
    <property type="entry name" value="DUF1349"/>
    <property type="match status" value="1"/>
</dbReference>
<name>A0A9P9GJZ4_FUSRE</name>
<accession>A0A9P9GJZ4</accession>
<dbReference type="EMBL" id="JAGMUX010000013">
    <property type="protein sequence ID" value="KAH7240865.1"/>
    <property type="molecule type" value="Genomic_DNA"/>
</dbReference>
<proteinExistence type="predicted"/>
<dbReference type="Proteomes" id="UP000720189">
    <property type="component" value="Unassembled WGS sequence"/>
</dbReference>
<reference evidence="1" key="1">
    <citation type="journal article" date="2021" name="Nat. Commun.">
        <title>Genetic determinants of endophytism in the Arabidopsis root mycobiome.</title>
        <authorList>
            <person name="Mesny F."/>
            <person name="Miyauchi S."/>
            <person name="Thiergart T."/>
            <person name="Pickel B."/>
            <person name="Atanasova L."/>
            <person name="Karlsson M."/>
            <person name="Huettel B."/>
            <person name="Barry K.W."/>
            <person name="Haridas S."/>
            <person name="Chen C."/>
            <person name="Bauer D."/>
            <person name="Andreopoulos W."/>
            <person name="Pangilinan J."/>
            <person name="LaButti K."/>
            <person name="Riley R."/>
            <person name="Lipzen A."/>
            <person name="Clum A."/>
            <person name="Drula E."/>
            <person name="Henrissat B."/>
            <person name="Kohler A."/>
            <person name="Grigoriev I.V."/>
            <person name="Martin F.M."/>
            <person name="Hacquard S."/>
        </authorList>
    </citation>
    <scope>NUCLEOTIDE SEQUENCE</scope>
    <source>
        <strain evidence="1">MPI-CAGE-AT-0023</strain>
    </source>
</reference>
<evidence type="ECO:0000313" key="2">
    <source>
        <dbReference type="Proteomes" id="UP000720189"/>
    </source>
</evidence>
<sequence>MLFGFTRLRQVCPAISGQQHRLRRAINTSTCPLKIISAIPRITTYYLVKVHKMETPFKWSAPPGSDIWKQPPSTDVFTAPFTTHSKKPLKQFISATLTFRTKYIHQYDQACLLLTFTNPNSPTPRKWIKTGIELYNDHPRYSTVTCDQWADWSVEKVGAENEAGVRNGEKCVTVKVQKVQDALGLCMWTYRVDEDGDKTPLRQTNWVYGDNGGEGWDLEVAAAVARPDPKKEIKEDLEVTFEKFKVEWDETA</sequence>
<dbReference type="Gene3D" id="2.60.120.200">
    <property type="match status" value="1"/>
</dbReference>
<dbReference type="OrthoDB" id="42525at2759"/>
<dbReference type="PANTHER" id="PTHR35332:SF2">
    <property type="entry name" value="REGULATION OF ENOLASE PROTEIN 1"/>
    <property type="match status" value="1"/>
</dbReference>
<dbReference type="AlphaFoldDB" id="A0A9P9GJZ4"/>